<evidence type="ECO:0000313" key="2">
    <source>
        <dbReference type="EMBL" id="KAF2834907.1"/>
    </source>
</evidence>
<sequence>MSLQPRPFAVLIGFLPSLNPARDNNISSYIDFTSLVICIESLNTSMTYTNLENLLTTKLARIRAYRSWEIVRNDLRISFELGSYVKIPKNYVEEMIIIFVGIREGATGKEVLDKMILGPHNEQNGERLVRLSCANGHDEEKFDDAGEIFDGVKEMISKMNSARGRRSESNPSDAVETRSETEYSARIDSRSDDIFYDAQETI</sequence>
<gene>
    <name evidence="2" type="ORF">M501DRAFT_989296</name>
</gene>
<feature type="region of interest" description="Disordered" evidence="1">
    <location>
        <begin position="159"/>
        <end position="190"/>
    </location>
</feature>
<keyword evidence="3" id="KW-1185">Reference proteome</keyword>
<dbReference type="AlphaFoldDB" id="A0A9P4S443"/>
<comment type="caution">
    <text evidence="2">The sequence shown here is derived from an EMBL/GenBank/DDBJ whole genome shotgun (WGS) entry which is preliminary data.</text>
</comment>
<organism evidence="2 3">
    <name type="scientific">Patellaria atrata CBS 101060</name>
    <dbReference type="NCBI Taxonomy" id="1346257"/>
    <lineage>
        <taxon>Eukaryota</taxon>
        <taxon>Fungi</taxon>
        <taxon>Dikarya</taxon>
        <taxon>Ascomycota</taxon>
        <taxon>Pezizomycotina</taxon>
        <taxon>Dothideomycetes</taxon>
        <taxon>Dothideomycetes incertae sedis</taxon>
        <taxon>Patellariales</taxon>
        <taxon>Patellariaceae</taxon>
        <taxon>Patellaria</taxon>
    </lineage>
</organism>
<dbReference type="EMBL" id="MU006113">
    <property type="protein sequence ID" value="KAF2834907.1"/>
    <property type="molecule type" value="Genomic_DNA"/>
</dbReference>
<reference evidence="2" key="1">
    <citation type="journal article" date="2020" name="Stud. Mycol.">
        <title>101 Dothideomycetes genomes: a test case for predicting lifestyles and emergence of pathogens.</title>
        <authorList>
            <person name="Haridas S."/>
            <person name="Albert R."/>
            <person name="Binder M."/>
            <person name="Bloem J."/>
            <person name="Labutti K."/>
            <person name="Salamov A."/>
            <person name="Andreopoulos B."/>
            <person name="Baker S."/>
            <person name="Barry K."/>
            <person name="Bills G."/>
            <person name="Bluhm B."/>
            <person name="Cannon C."/>
            <person name="Castanera R."/>
            <person name="Culley D."/>
            <person name="Daum C."/>
            <person name="Ezra D."/>
            <person name="Gonzalez J."/>
            <person name="Henrissat B."/>
            <person name="Kuo A."/>
            <person name="Liang C."/>
            <person name="Lipzen A."/>
            <person name="Lutzoni F."/>
            <person name="Magnuson J."/>
            <person name="Mondo S."/>
            <person name="Nolan M."/>
            <person name="Ohm R."/>
            <person name="Pangilinan J."/>
            <person name="Park H.-J."/>
            <person name="Ramirez L."/>
            <person name="Alfaro M."/>
            <person name="Sun H."/>
            <person name="Tritt A."/>
            <person name="Yoshinaga Y."/>
            <person name="Zwiers L.-H."/>
            <person name="Turgeon B."/>
            <person name="Goodwin S."/>
            <person name="Spatafora J."/>
            <person name="Crous P."/>
            <person name="Grigoriev I."/>
        </authorList>
    </citation>
    <scope>NUCLEOTIDE SEQUENCE</scope>
    <source>
        <strain evidence="2">CBS 101060</strain>
    </source>
</reference>
<name>A0A9P4S443_9PEZI</name>
<evidence type="ECO:0000256" key="1">
    <source>
        <dbReference type="SAM" id="MobiDB-lite"/>
    </source>
</evidence>
<feature type="compositionally biased region" description="Basic and acidic residues" evidence="1">
    <location>
        <begin position="175"/>
        <end position="190"/>
    </location>
</feature>
<proteinExistence type="predicted"/>
<protein>
    <submittedName>
        <fullName evidence="2">Uncharacterized protein</fullName>
    </submittedName>
</protein>
<accession>A0A9P4S443</accession>
<dbReference type="Proteomes" id="UP000799429">
    <property type="component" value="Unassembled WGS sequence"/>
</dbReference>
<evidence type="ECO:0000313" key="3">
    <source>
        <dbReference type="Proteomes" id="UP000799429"/>
    </source>
</evidence>